<organism evidence="2">
    <name type="scientific">hydrocarbon metagenome</name>
    <dbReference type="NCBI Taxonomy" id="938273"/>
    <lineage>
        <taxon>unclassified sequences</taxon>
        <taxon>metagenomes</taxon>
        <taxon>ecological metagenomes</taxon>
    </lineage>
</organism>
<dbReference type="GO" id="GO:0016491">
    <property type="term" value="F:oxidoreductase activity"/>
    <property type="evidence" value="ECO:0007669"/>
    <property type="project" value="InterPro"/>
</dbReference>
<comment type="caution">
    <text evidence="2">The sequence shown here is derived from an EMBL/GenBank/DDBJ whole genome shotgun (WGS) entry which is preliminary data.</text>
</comment>
<dbReference type="PANTHER" id="PTHR23026:SF123">
    <property type="entry name" value="NAD(P)H NITROREDUCTASE RV3131-RELATED"/>
    <property type="match status" value="1"/>
</dbReference>
<sequence>MDLLHAIRTRRSIRHFTPEPVPVADILTILDAGRNAPSGQNKQPWRFLAVRGDDPRRDILAGHTAYSRILREAAFVVAVFLDRQAAYHPIKDHQGIGACLQNMLLAAHALGLGAVWIGEIINQEPDVTRDLGLDVDRYALMAVVAAGHPARPGSSTRKPLEELLLEPLHGDEA</sequence>
<feature type="domain" description="Nitroreductase" evidence="1">
    <location>
        <begin position="64"/>
        <end position="148"/>
    </location>
</feature>
<feature type="domain" description="Nitroreductase" evidence="1">
    <location>
        <begin position="7"/>
        <end position="58"/>
    </location>
</feature>
<accession>A0A0W8G769</accession>
<dbReference type="InterPro" id="IPR000415">
    <property type="entry name" value="Nitroreductase-like"/>
</dbReference>
<dbReference type="PANTHER" id="PTHR23026">
    <property type="entry name" value="NADPH NITROREDUCTASE"/>
    <property type="match status" value="1"/>
</dbReference>
<dbReference type="InterPro" id="IPR029479">
    <property type="entry name" value="Nitroreductase"/>
</dbReference>
<gene>
    <name evidence="2" type="ORF">ASZ90_001163</name>
</gene>
<evidence type="ECO:0000259" key="1">
    <source>
        <dbReference type="Pfam" id="PF00881"/>
    </source>
</evidence>
<name>A0A0W8G769_9ZZZZ</name>
<dbReference type="SUPFAM" id="SSF55469">
    <property type="entry name" value="FMN-dependent nitroreductase-like"/>
    <property type="match status" value="1"/>
</dbReference>
<dbReference type="CDD" id="cd02136">
    <property type="entry name" value="PnbA_NfnB-like"/>
    <property type="match status" value="1"/>
</dbReference>
<evidence type="ECO:0000313" key="2">
    <source>
        <dbReference type="EMBL" id="KUG28983.1"/>
    </source>
</evidence>
<dbReference type="EMBL" id="LNQE01000149">
    <property type="protein sequence ID" value="KUG28983.1"/>
    <property type="molecule type" value="Genomic_DNA"/>
</dbReference>
<proteinExistence type="predicted"/>
<reference evidence="2" key="1">
    <citation type="journal article" date="2015" name="Proc. Natl. Acad. Sci. U.S.A.">
        <title>Networks of energetic and metabolic interactions define dynamics in microbial communities.</title>
        <authorList>
            <person name="Embree M."/>
            <person name="Liu J.K."/>
            <person name="Al-Bassam M.M."/>
            <person name="Zengler K."/>
        </authorList>
    </citation>
    <scope>NUCLEOTIDE SEQUENCE</scope>
</reference>
<dbReference type="InterPro" id="IPR050627">
    <property type="entry name" value="Nitroreductase/BluB"/>
</dbReference>
<dbReference type="AlphaFoldDB" id="A0A0W8G769"/>
<dbReference type="Pfam" id="PF00881">
    <property type="entry name" value="Nitroreductase"/>
    <property type="match status" value="2"/>
</dbReference>
<protein>
    <submittedName>
        <fullName evidence="2">Nitroreductase family protein</fullName>
    </submittedName>
</protein>
<dbReference type="Gene3D" id="3.40.109.10">
    <property type="entry name" value="NADH Oxidase"/>
    <property type="match status" value="1"/>
</dbReference>